<proteinExistence type="predicted"/>
<dbReference type="EMBL" id="JAKLMC020000012">
    <property type="protein sequence ID" value="KAK5953264.1"/>
    <property type="molecule type" value="Genomic_DNA"/>
</dbReference>
<evidence type="ECO:0000313" key="1">
    <source>
        <dbReference type="EMBL" id="KAK5953264.1"/>
    </source>
</evidence>
<dbReference type="AlphaFoldDB" id="A0AAN8EDS2"/>
<sequence>MSALAMAGLARTHFSTVVSAHEERWHIARLRNLIRRFYHYTFGKCQTHKSIEPIPNLKSQGVQTMEDFSDEQYVDAVEQFTLLLEDLSKPRRHNFPTEFTSEQIYNMKKLFAHADAPGATKVRALLERLEKESVFTPQPSVHAKQDQQSVSVEDIVQEDGVSDGFETTNAPRAEQTLVSSEPEMNTVRGIDLVGPYIDSSLVTPPATAAASPVNGTRPSIVDMAFEQDTRLYGLHPASLDPEQFAKLDKMMPTGYRYARELQSDLVFIPPPNHPQTAPGDDFVIQKKGTCAVPIIKPPVVREKAARNAYRAANRQSRVVTALERNGATADSPGRGLSLEAAHQTVQQLSAQLPMSPASRVIAAVNASPPSQFLPATDFTLTPSPYRAAETQYHYNWQNTWHDSAHAADWNGASTSYFPPYLQYGQAQHYATPFDQTSVWGTAQYEMYEPPRHTPHTP</sequence>
<evidence type="ECO:0000313" key="2">
    <source>
        <dbReference type="Proteomes" id="UP001316803"/>
    </source>
</evidence>
<gene>
    <name evidence="1" type="ORF">OHC33_005832</name>
</gene>
<keyword evidence="2" id="KW-1185">Reference proteome</keyword>
<protein>
    <submittedName>
        <fullName evidence="1">Uncharacterized protein</fullName>
    </submittedName>
</protein>
<dbReference type="Proteomes" id="UP001316803">
    <property type="component" value="Unassembled WGS sequence"/>
</dbReference>
<accession>A0AAN8EDS2</accession>
<comment type="caution">
    <text evidence="1">The sequence shown here is derived from an EMBL/GenBank/DDBJ whole genome shotgun (WGS) entry which is preliminary data.</text>
</comment>
<name>A0AAN8EDS2_9EURO</name>
<reference evidence="1 2" key="1">
    <citation type="submission" date="2022-12" db="EMBL/GenBank/DDBJ databases">
        <title>Genomic features and morphological characterization of a novel Knufia sp. strain isolated from spacecraft assembly facility.</title>
        <authorList>
            <person name="Teixeira M."/>
            <person name="Chander A.M."/>
            <person name="Stajich J.E."/>
            <person name="Venkateswaran K."/>
        </authorList>
    </citation>
    <scope>NUCLEOTIDE SEQUENCE [LARGE SCALE GENOMIC DNA]</scope>
    <source>
        <strain evidence="1 2">FJI-L2-BK-P2</strain>
    </source>
</reference>
<organism evidence="1 2">
    <name type="scientific">Knufia fluminis</name>
    <dbReference type="NCBI Taxonomy" id="191047"/>
    <lineage>
        <taxon>Eukaryota</taxon>
        <taxon>Fungi</taxon>
        <taxon>Dikarya</taxon>
        <taxon>Ascomycota</taxon>
        <taxon>Pezizomycotina</taxon>
        <taxon>Eurotiomycetes</taxon>
        <taxon>Chaetothyriomycetidae</taxon>
        <taxon>Chaetothyriales</taxon>
        <taxon>Trichomeriaceae</taxon>
        <taxon>Knufia</taxon>
    </lineage>
</organism>